<keyword evidence="3" id="KW-1185">Reference proteome</keyword>
<proteinExistence type="predicted"/>
<feature type="coiled-coil region" evidence="1">
    <location>
        <begin position="532"/>
        <end position="598"/>
    </location>
</feature>
<feature type="coiled-coil region" evidence="1">
    <location>
        <begin position="340"/>
        <end position="374"/>
    </location>
</feature>
<accession>A0AAD4PJY1</accession>
<protein>
    <submittedName>
        <fullName evidence="2">Uncharacterized protein</fullName>
    </submittedName>
</protein>
<organism evidence="2 3">
    <name type="scientific">Drosophila rubida</name>
    <dbReference type="NCBI Taxonomy" id="30044"/>
    <lineage>
        <taxon>Eukaryota</taxon>
        <taxon>Metazoa</taxon>
        <taxon>Ecdysozoa</taxon>
        <taxon>Arthropoda</taxon>
        <taxon>Hexapoda</taxon>
        <taxon>Insecta</taxon>
        <taxon>Pterygota</taxon>
        <taxon>Neoptera</taxon>
        <taxon>Endopterygota</taxon>
        <taxon>Diptera</taxon>
        <taxon>Brachycera</taxon>
        <taxon>Muscomorpha</taxon>
        <taxon>Ephydroidea</taxon>
        <taxon>Drosophilidae</taxon>
        <taxon>Drosophila</taxon>
    </lineage>
</organism>
<evidence type="ECO:0000256" key="1">
    <source>
        <dbReference type="SAM" id="Coils"/>
    </source>
</evidence>
<gene>
    <name evidence="2" type="ORF">KR093_003604</name>
</gene>
<reference evidence="2" key="1">
    <citation type="journal article" date="2021" name="Mol. Ecol. Resour.">
        <title>Phylogenomic analyses of the genus Drosophila reveals genomic signals of climate adaptation.</title>
        <authorList>
            <person name="Li F."/>
            <person name="Rane R.V."/>
            <person name="Luria V."/>
            <person name="Xiong Z."/>
            <person name="Chen J."/>
            <person name="Li Z."/>
            <person name="Catullo R.A."/>
            <person name="Griffin P.C."/>
            <person name="Schiffer M."/>
            <person name="Pearce S."/>
            <person name="Lee S.F."/>
            <person name="McElroy K."/>
            <person name="Stocker A."/>
            <person name="Shirriffs J."/>
            <person name="Cockerell F."/>
            <person name="Coppin C."/>
            <person name="Sgro C.M."/>
            <person name="Karger A."/>
            <person name="Cain J.W."/>
            <person name="Weber J.A."/>
            <person name="Santpere G."/>
            <person name="Kirschner M.W."/>
            <person name="Hoffmann A.A."/>
            <person name="Oakeshott J.G."/>
            <person name="Zhang G."/>
        </authorList>
    </citation>
    <scope>NUCLEOTIDE SEQUENCE</scope>
    <source>
        <strain evidence="2">BGI-SZ-2011g</strain>
    </source>
</reference>
<dbReference type="EMBL" id="JAJJHW010002585">
    <property type="protein sequence ID" value="KAH8370474.1"/>
    <property type="molecule type" value="Genomic_DNA"/>
</dbReference>
<dbReference type="Proteomes" id="UP001200034">
    <property type="component" value="Unassembled WGS sequence"/>
</dbReference>
<comment type="caution">
    <text evidence="2">The sequence shown here is derived from an EMBL/GenBank/DDBJ whole genome shotgun (WGS) entry which is preliminary data.</text>
</comment>
<dbReference type="AlphaFoldDB" id="A0AAD4PJY1"/>
<feature type="coiled-coil region" evidence="1">
    <location>
        <begin position="473"/>
        <end position="507"/>
    </location>
</feature>
<evidence type="ECO:0000313" key="3">
    <source>
        <dbReference type="Proteomes" id="UP001200034"/>
    </source>
</evidence>
<feature type="coiled-coil region" evidence="1">
    <location>
        <begin position="242"/>
        <end position="302"/>
    </location>
</feature>
<name>A0AAD4PJY1_9MUSC</name>
<sequence length="689" mass="80632">MQDRNYEYCIKIIMVCNLLWDTPQDYDERNEDLNEEQIFKNRDTNDVDGQIRESRCVPNTSKDKLELFWNDVRHWQHEVHKQFLSTNAFVVKQELSDRDAFKINLWNLLQLKMTVICNRTSDSENKAEDNISDATNCDETHEIGKWINEQIKCDTILDDLTIRVPNVLNALEKYFYKDCCPYAILRDRIEVINDNIDTIMQMKSCKPYERSKSTGYAWLDIQNLILRLDYLNKQNKSTNHCCKDFEEGIKSAEQKYQAANNSLVSALSRQTKNNQSSESRFLESFNKEFKQLKNRLLASENHQKLPPNSKNCCSFKHQIQDLEKLVNEYVKLPDLPKHSNDELNKSIVNTNEQIKNSEILLKNEEEQLNHLNKVCSEECAKKSKEKINFRSRLQHLEDQLQQMMSSSVNNLAKTKARLDTDIDKQKQVDSSKNHQNFKRTVNVTGDDLKNCLSSIERKKTEMRELTALYNANMKAHNEIKKDRERTIQELREDLSKVVEKMANDKNLQKLKQSNTEKNNIKTRLDKPIQHIMPILEEKAQALQRQLKLLNEIEGKLAEKYTNKMRMIEEAKSRDLAIKEKIEGRLNELERKMNLKNSQKLGSSMDDSHMANKLDYLEARLKSMKNQTKHSIQLLKATIDALENRLKSVNGQIKESKEKAKKCSQVCDLGELPSIDELQNRLTALHNTRK</sequence>
<feature type="coiled-coil region" evidence="1">
    <location>
        <begin position="624"/>
        <end position="658"/>
    </location>
</feature>
<evidence type="ECO:0000313" key="2">
    <source>
        <dbReference type="EMBL" id="KAH8370474.1"/>
    </source>
</evidence>
<keyword evidence="1" id="KW-0175">Coiled coil</keyword>